<dbReference type="InterPro" id="IPR036505">
    <property type="entry name" value="Amidase/PGRP_sf"/>
</dbReference>
<evidence type="ECO:0000313" key="6">
    <source>
        <dbReference type="EMBL" id="MDQ0275384.1"/>
    </source>
</evidence>
<evidence type="ECO:0000256" key="3">
    <source>
        <dbReference type="ARBA" id="ARBA00022801"/>
    </source>
</evidence>
<keyword evidence="4" id="KW-0961">Cell wall biogenesis/degradation</keyword>
<evidence type="ECO:0000256" key="4">
    <source>
        <dbReference type="ARBA" id="ARBA00023316"/>
    </source>
</evidence>
<gene>
    <name evidence="6" type="ORF">J2S72_001411</name>
</gene>
<sequence>MIIDKRLIHYNFSPRYGTKIAYIVIHDTANKAPGANALNHYRYFAGGNRKASAHYFVDDKGIVQIIEDNMSAWHCGDGKGRYGITNSNSLGIEMCINEGSDFKKVMERTADLAVCLAKFYNLKPDKIVRHYDASRKICPSSLCKNNWQGWWIFKEVIKSKYEKIKM</sequence>
<reference evidence="6 7" key="1">
    <citation type="submission" date="2023-07" db="EMBL/GenBank/DDBJ databases">
        <title>Genomic Encyclopedia of Type Strains, Phase IV (KMG-IV): sequencing the most valuable type-strain genomes for metagenomic binning, comparative biology and taxonomic classification.</title>
        <authorList>
            <person name="Goeker M."/>
        </authorList>
    </citation>
    <scope>NUCLEOTIDE SEQUENCE [LARGE SCALE GENOMIC DNA]</scope>
    <source>
        <strain evidence="6 7">DSM 22616</strain>
    </source>
</reference>
<dbReference type="GO" id="GO:0008745">
    <property type="term" value="F:N-acetylmuramoyl-L-alanine amidase activity"/>
    <property type="evidence" value="ECO:0007669"/>
    <property type="project" value="UniProtKB-EC"/>
</dbReference>
<dbReference type="EMBL" id="JAUSTN010000007">
    <property type="protein sequence ID" value="MDQ0275384.1"/>
    <property type="molecule type" value="Genomic_DNA"/>
</dbReference>
<dbReference type="PANTHER" id="PTHR30417">
    <property type="entry name" value="N-ACETYLMURAMOYL-L-ALANINE AMIDASE AMID"/>
    <property type="match status" value="1"/>
</dbReference>
<dbReference type="EC" id="3.5.1.28" evidence="2"/>
<accession>A0ABU0AW05</accession>
<evidence type="ECO:0000256" key="2">
    <source>
        <dbReference type="ARBA" id="ARBA00011901"/>
    </source>
</evidence>
<organism evidence="6 7">
    <name type="scientific">Peptoniphilus koenoeneniae</name>
    <dbReference type="NCBI Taxonomy" id="507751"/>
    <lineage>
        <taxon>Bacteria</taxon>
        <taxon>Bacillati</taxon>
        <taxon>Bacillota</taxon>
        <taxon>Tissierellia</taxon>
        <taxon>Tissierellales</taxon>
        <taxon>Peptoniphilaceae</taxon>
        <taxon>Peptoniphilus</taxon>
    </lineage>
</organism>
<protein>
    <recommendedName>
        <fullName evidence="2">N-acetylmuramoyl-L-alanine amidase</fullName>
        <ecNumber evidence="2">3.5.1.28</ecNumber>
    </recommendedName>
</protein>
<dbReference type="SMART" id="SM00644">
    <property type="entry name" value="Ami_2"/>
    <property type="match status" value="1"/>
</dbReference>
<dbReference type="PANTHER" id="PTHR30417:SF1">
    <property type="entry name" value="N-ACETYLMURAMOYL-L-ALANINE AMIDASE AMID"/>
    <property type="match status" value="1"/>
</dbReference>
<dbReference type="SUPFAM" id="SSF55846">
    <property type="entry name" value="N-acetylmuramoyl-L-alanine amidase-like"/>
    <property type="match status" value="1"/>
</dbReference>
<dbReference type="RefSeq" id="WP_023055778.1">
    <property type="nucleotide sequence ID" value="NZ_JAUSTN010000007.1"/>
</dbReference>
<dbReference type="InterPro" id="IPR002502">
    <property type="entry name" value="Amidase_domain"/>
</dbReference>
<dbReference type="Pfam" id="PF01510">
    <property type="entry name" value="Amidase_2"/>
    <property type="match status" value="1"/>
</dbReference>
<comment type="caution">
    <text evidence="6">The sequence shown here is derived from an EMBL/GenBank/DDBJ whole genome shotgun (WGS) entry which is preliminary data.</text>
</comment>
<feature type="domain" description="N-acetylmuramoyl-L-alanine amidase" evidence="5">
    <location>
        <begin position="9"/>
        <end position="149"/>
    </location>
</feature>
<dbReference type="Gene3D" id="3.40.80.10">
    <property type="entry name" value="Peptidoglycan recognition protein-like"/>
    <property type="match status" value="1"/>
</dbReference>
<evidence type="ECO:0000259" key="5">
    <source>
        <dbReference type="SMART" id="SM00644"/>
    </source>
</evidence>
<evidence type="ECO:0000313" key="7">
    <source>
        <dbReference type="Proteomes" id="UP001236559"/>
    </source>
</evidence>
<keyword evidence="3 6" id="KW-0378">Hydrolase</keyword>
<comment type="catalytic activity">
    <reaction evidence="1">
        <text>Hydrolyzes the link between N-acetylmuramoyl residues and L-amino acid residues in certain cell-wall glycopeptides.</text>
        <dbReference type="EC" id="3.5.1.28"/>
    </reaction>
</comment>
<keyword evidence="7" id="KW-1185">Reference proteome</keyword>
<name>A0ABU0AW05_9FIRM</name>
<dbReference type="InterPro" id="IPR051206">
    <property type="entry name" value="NAMLAA_amidase_2"/>
</dbReference>
<evidence type="ECO:0000256" key="1">
    <source>
        <dbReference type="ARBA" id="ARBA00001561"/>
    </source>
</evidence>
<dbReference type="Proteomes" id="UP001236559">
    <property type="component" value="Unassembled WGS sequence"/>
</dbReference>
<dbReference type="CDD" id="cd06583">
    <property type="entry name" value="PGRP"/>
    <property type="match status" value="1"/>
</dbReference>
<proteinExistence type="predicted"/>